<keyword evidence="2" id="KW-0472">Membrane</keyword>
<feature type="transmembrane region" description="Helical" evidence="2">
    <location>
        <begin position="47"/>
        <end position="69"/>
    </location>
</feature>
<proteinExistence type="predicted"/>
<keyword evidence="2" id="KW-1133">Transmembrane helix</keyword>
<sequence length="207" mass="21859">MFVLWPYGKGERGAKTGSMPLNSSKASTASSPPNSAKSPKPSSKKKAGVVVIVVAGCLASVGVVAAVAAPALRNSALVPDAVSEHVFKEKTRAFATAADAPTKGDLAFVLPEWIPRDAKNVKVKVKTTGDAKLIRFTLADGERLAPERECGAAARHVAGPELDAPWWPDRTPSASRAECGDHHRYRVSVKENTVYAWTNGEASAEGR</sequence>
<dbReference type="EMBL" id="CP023699">
    <property type="protein sequence ID" value="QEU92789.1"/>
    <property type="molecule type" value="Genomic_DNA"/>
</dbReference>
<gene>
    <name evidence="3" type="ORF">CP970_19410</name>
</gene>
<organism evidence="3 4">
    <name type="scientific">Streptomyces kanamyceticus</name>
    <dbReference type="NCBI Taxonomy" id="1967"/>
    <lineage>
        <taxon>Bacteria</taxon>
        <taxon>Bacillati</taxon>
        <taxon>Actinomycetota</taxon>
        <taxon>Actinomycetes</taxon>
        <taxon>Kitasatosporales</taxon>
        <taxon>Streptomycetaceae</taxon>
        <taxon>Streptomyces</taxon>
    </lineage>
</organism>
<feature type="region of interest" description="Disordered" evidence="1">
    <location>
        <begin position="1"/>
        <end position="43"/>
    </location>
</feature>
<keyword evidence="4" id="KW-1185">Reference proteome</keyword>
<dbReference type="Proteomes" id="UP000325529">
    <property type="component" value="Chromosome"/>
</dbReference>
<evidence type="ECO:0000256" key="2">
    <source>
        <dbReference type="SAM" id="Phobius"/>
    </source>
</evidence>
<feature type="compositionally biased region" description="Low complexity" evidence="1">
    <location>
        <begin position="23"/>
        <end position="41"/>
    </location>
</feature>
<reference evidence="3 4" key="1">
    <citation type="submission" date="2017-09" db="EMBL/GenBank/DDBJ databases">
        <authorList>
            <person name="Lee N."/>
            <person name="Cho B.-K."/>
        </authorList>
    </citation>
    <scope>NUCLEOTIDE SEQUENCE [LARGE SCALE GENOMIC DNA]</scope>
    <source>
        <strain evidence="3 4">ATCC 12853</strain>
    </source>
</reference>
<evidence type="ECO:0000313" key="4">
    <source>
        <dbReference type="Proteomes" id="UP000325529"/>
    </source>
</evidence>
<name>A0A5J6GBE7_STRKN</name>
<keyword evidence="2" id="KW-0812">Transmembrane</keyword>
<accession>A0A5J6GBE7</accession>
<evidence type="ECO:0000313" key="3">
    <source>
        <dbReference type="EMBL" id="QEU92789.1"/>
    </source>
</evidence>
<evidence type="ECO:0000256" key="1">
    <source>
        <dbReference type="SAM" id="MobiDB-lite"/>
    </source>
</evidence>
<dbReference type="KEGG" id="ska:CP970_19410"/>
<dbReference type="AlphaFoldDB" id="A0A5J6GBE7"/>
<protein>
    <submittedName>
        <fullName evidence="3">Uncharacterized protein</fullName>
    </submittedName>
</protein>